<keyword evidence="4" id="KW-0012">Acyltransferase</keyword>
<dbReference type="Proteomes" id="UP000265566">
    <property type="component" value="Chromosome 7"/>
</dbReference>
<dbReference type="EMBL" id="CM001223">
    <property type="protein sequence ID" value="AES82600.1"/>
    <property type="molecule type" value="Genomic_DNA"/>
</dbReference>
<dbReference type="AlphaFoldDB" id="G7L0S9"/>
<evidence type="ECO:0000313" key="3">
    <source>
        <dbReference type="EMBL" id="AES82600.1"/>
    </source>
</evidence>
<dbReference type="EnsemblPlants" id="AES82600">
    <property type="protein sequence ID" value="AES82600"/>
    <property type="gene ID" value="MTR_7g114470"/>
</dbReference>
<reference evidence="7" key="4">
    <citation type="journal article" date="2018" name="Nat. Plants">
        <title>Whole-genome landscape of Medicago truncatula symbiotic genes.</title>
        <authorList>
            <person name="Pecrix Y."/>
            <person name="Staton S.E."/>
            <person name="Sallet E."/>
            <person name="Lelandais-Briere C."/>
            <person name="Moreau S."/>
            <person name="Carrere S."/>
            <person name="Blein T."/>
            <person name="Jardinaud M.F."/>
            <person name="Latrasse D."/>
            <person name="Zouine M."/>
            <person name="Zahm M."/>
            <person name="Kreplak J."/>
            <person name="Mayjonade B."/>
            <person name="Satge C."/>
            <person name="Perez M."/>
            <person name="Cauet S."/>
            <person name="Marande W."/>
            <person name="Chantry-Darmon C."/>
            <person name="Lopez-Roques C."/>
            <person name="Bouchez O."/>
            <person name="Berard A."/>
            <person name="Debelle F."/>
            <person name="Munos S."/>
            <person name="Bendahmane A."/>
            <person name="Berges H."/>
            <person name="Niebel A."/>
            <person name="Buitink J."/>
            <person name="Frugier F."/>
            <person name="Benhamed M."/>
            <person name="Crespi M."/>
            <person name="Gouzy J."/>
            <person name="Gamas P."/>
        </authorList>
    </citation>
    <scope>NUCLEOTIDE SEQUENCE [LARGE SCALE GENOMIC DNA]</scope>
    <source>
        <strain evidence="7">cv. Jemalong A17</strain>
    </source>
</reference>
<dbReference type="Proteomes" id="UP000002051">
    <property type="component" value="Unassembled WGS sequence"/>
</dbReference>
<reference evidence="3 6" key="1">
    <citation type="journal article" date="2011" name="Nature">
        <title>The Medicago genome provides insight into the evolution of rhizobial symbioses.</title>
        <authorList>
            <person name="Young N.D."/>
            <person name="Debelle F."/>
            <person name="Oldroyd G.E."/>
            <person name="Geurts R."/>
            <person name="Cannon S.B."/>
            <person name="Udvardi M.K."/>
            <person name="Benedito V.A."/>
            <person name="Mayer K.F."/>
            <person name="Gouzy J."/>
            <person name="Schoof H."/>
            <person name="Van de Peer Y."/>
            <person name="Proost S."/>
            <person name="Cook D.R."/>
            <person name="Meyers B.C."/>
            <person name="Spannagl M."/>
            <person name="Cheung F."/>
            <person name="De Mita S."/>
            <person name="Krishnakumar V."/>
            <person name="Gundlach H."/>
            <person name="Zhou S."/>
            <person name="Mudge J."/>
            <person name="Bharti A.K."/>
            <person name="Murray J.D."/>
            <person name="Naoumkina M.A."/>
            <person name="Rosen B."/>
            <person name="Silverstein K.A."/>
            <person name="Tang H."/>
            <person name="Rombauts S."/>
            <person name="Zhao P.X."/>
            <person name="Zhou P."/>
            <person name="Barbe V."/>
            <person name="Bardou P."/>
            <person name="Bechner M."/>
            <person name="Bellec A."/>
            <person name="Berger A."/>
            <person name="Berges H."/>
            <person name="Bidwell S."/>
            <person name="Bisseling T."/>
            <person name="Choisne N."/>
            <person name="Couloux A."/>
            <person name="Denny R."/>
            <person name="Deshpande S."/>
            <person name="Dai X."/>
            <person name="Doyle J.J."/>
            <person name="Dudez A.M."/>
            <person name="Farmer A.D."/>
            <person name="Fouteau S."/>
            <person name="Franken C."/>
            <person name="Gibelin C."/>
            <person name="Gish J."/>
            <person name="Goldstein S."/>
            <person name="Gonzalez A.J."/>
            <person name="Green P.J."/>
            <person name="Hallab A."/>
            <person name="Hartog M."/>
            <person name="Hua A."/>
            <person name="Humphray S.J."/>
            <person name="Jeong D.H."/>
            <person name="Jing Y."/>
            <person name="Jocker A."/>
            <person name="Kenton S.M."/>
            <person name="Kim D.J."/>
            <person name="Klee K."/>
            <person name="Lai H."/>
            <person name="Lang C."/>
            <person name="Lin S."/>
            <person name="Macmil S.L."/>
            <person name="Magdelenat G."/>
            <person name="Matthews L."/>
            <person name="McCorrison J."/>
            <person name="Monaghan E.L."/>
            <person name="Mun J.H."/>
            <person name="Najar F.Z."/>
            <person name="Nicholson C."/>
            <person name="Noirot C."/>
            <person name="O'Bleness M."/>
            <person name="Paule C.R."/>
            <person name="Poulain J."/>
            <person name="Prion F."/>
            <person name="Qin B."/>
            <person name="Qu C."/>
            <person name="Retzel E.F."/>
            <person name="Riddle C."/>
            <person name="Sallet E."/>
            <person name="Samain S."/>
            <person name="Samson N."/>
            <person name="Sanders I."/>
            <person name="Saurat O."/>
            <person name="Scarpelli C."/>
            <person name="Schiex T."/>
            <person name="Segurens B."/>
            <person name="Severin A.J."/>
            <person name="Sherrier D.J."/>
            <person name="Shi R."/>
            <person name="Sims S."/>
            <person name="Singer S.R."/>
            <person name="Sinharoy S."/>
            <person name="Sterck L."/>
            <person name="Viollet A."/>
            <person name="Wang B.B."/>
            <person name="Wang K."/>
            <person name="Wang M."/>
            <person name="Wang X."/>
            <person name="Warfsmann J."/>
            <person name="Weissenbach J."/>
            <person name="White D.D."/>
            <person name="White J.D."/>
            <person name="Wiley G.B."/>
            <person name="Wincker P."/>
            <person name="Xing Y."/>
            <person name="Yang L."/>
            <person name="Yao Z."/>
            <person name="Ying F."/>
            <person name="Zhai J."/>
            <person name="Zhou L."/>
            <person name="Zuber A."/>
            <person name="Denarie J."/>
            <person name="Dixon R.A."/>
            <person name="May G.D."/>
            <person name="Schwartz D.C."/>
            <person name="Rogers J."/>
            <person name="Quetier F."/>
            <person name="Town C.D."/>
            <person name="Roe B.A."/>
        </authorList>
    </citation>
    <scope>NUCLEOTIDE SEQUENCE [LARGE SCALE GENOMIC DNA]</scope>
    <source>
        <strain evidence="3">A17</strain>
        <strain evidence="5 6">cv. Jemalong A17</strain>
    </source>
</reference>
<dbReference type="KEGG" id="mtr:11435992"/>
<proteinExistence type="inferred from homology"/>
<dbReference type="EMBL" id="PSQE01000007">
    <property type="protein sequence ID" value="RHN49363.1"/>
    <property type="molecule type" value="Genomic_DNA"/>
</dbReference>
<reference evidence="5" key="3">
    <citation type="submission" date="2015-04" db="UniProtKB">
        <authorList>
            <consortium name="EnsemblPlants"/>
        </authorList>
    </citation>
    <scope>IDENTIFICATION</scope>
    <source>
        <strain evidence="5">cv. Jemalong A17</strain>
    </source>
</reference>
<accession>G7L0S9</accession>
<dbReference type="GO" id="GO:0016747">
    <property type="term" value="F:acyltransferase activity, transferring groups other than amino-acyl groups"/>
    <property type="evidence" value="ECO:0000318"/>
    <property type="project" value="GO_Central"/>
</dbReference>
<name>G7L0S9_MEDTR</name>
<dbReference type="InterPro" id="IPR050898">
    <property type="entry name" value="Plant_acyltransferase"/>
</dbReference>
<organism evidence="3 6">
    <name type="scientific">Medicago truncatula</name>
    <name type="common">Barrel medic</name>
    <name type="synonym">Medicago tribuloides</name>
    <dbReference type="NCBI Taxonomy" id="3880"/>
    <lineage>
        <taxon>Eukaryota</taxon>
        <taxon>Viridiplantae</taxon>
        <taxon>Streptophyta</taxon>
        <taxon>Embryophyta</taxon>
        <taxon>Tracheophyta</taxon>
        <taxon>Spermatophyta</taxon>
        <taxon>Magnoliopsida</taxon>
        <taxon>eudicotyledons</taxon>
        <taxon>Gunneridae</taxon>
        <taxon>Pentapetalae</taxon>
        <taxon>rosids</taxon>
        <taxon>fabids</taxon>
        <taxon>Fabales</taxon>
        <taxon>Fabaceae</taxon>
        <taxon>Papilionoideae</taxon>
        <taxon>50 kb inversion clade</taxon>
        <taxon>NPAAA clade</taxon>
        <taxon>Hologalegina</taxon>
        <taxon>IRL clade</taxon>
        <taxon>Trifolieae</taxon>
        <taxon>Medicago</taxon>
    </lineage>
</organism>
<reference evidence="3 6" key="2">
    <citation type="journal article" date="2014" name="BMC Genomics">
        <title>An improved genome release (version Mt4.0) for the model legume Medicago truncatula.</title>
        <authorList>
            <person name="Tang H."/>
            <person name="Krishnakumar V."/>
            <person name="Bidwell S."/>
            <person name="Rosen B."/>
            <person name="Chan A."/>
            <person name="Zhou S."/>
            <person name="Gentzbittel L."/>
            <person name="Childs K.L."/>
            <person name="Yandell M."/>
            <person name="Gundlach H."/>
            <person name="Mayer K.F."/>
            <person name="Schwartz D.C."/>
            <person name="Town C.D."/>
        </authorList>
    </citation>
    <scope>GENOME REANNOTATION</scope>
    <source>
        <strain evidence="3">A17</strain>
        <strain evidence="5 6">cv. Jemalong A17</strain>
    </source>
</reference>
<dbReference type="HOGENOM" id="CLU_014546_2_2_1"/>
<comment type="similarity">
    <text evidence="1">Belongs to the plant acyltransferase family.</text>
</comment>
<dbReference type="Gramene" id="rna44185">
    <property type="protein sequence ID" value="RHN49363.1"/>
    <property type="gene ID" value="gene44185"/>
</dbReference>
<dbReference type="OrthoDB" id="1483986at2759"/>
<keyword evidence="6" id="KW-1185">Reference proteome</keyword>
<dbReference type="PANTHER" id="PTHR31147:SF66">
    <property type="entry name" value="OS05G0315700 PROTEIN"/>
    <property type="match status" value="1"/>
</dbReference>
<dbReference type="EC" id="2.3.1.196" evidence="4"/>
<reference evidence="4" key="5">
    <citation type="journal article" date="2018" name="Nat. Plants">
        <title>Whole-genome landscape of Medicago truncatula symbiotic genes.</title>
        <authorList>
            <person name="Pecrix Y."/>
            <person name="Gamas P."/>
            <person name="Carrere S."/>
        </authorList>
    </citation>
    <scope>NUCLEOTIDE SEQUENCE</scope>
    <source>
        <tissue evidence="4">Leaves</tissue>
    </source>
</reference>
<evidence type="ECO:0000313" key="4">
    <source>
        <dbReference type="EMBL" id="RHN49363.1"/>
    </source>
</evidence>
<evidence type="ECO:0000313" key="5">
    <source>
        <dbReference type="EnsemblPlants" id="AES82600"/>
    </source>
</evidence>
<evidence type="ECO:0000313" key="7">
    <source>
        <dbReference type="Proteomes" id="UP000265566"/>
    </source>
</evidence>
<dbReference type="PaxDb" id="3880-AES82600"/>
<dbReference type="OMA" id="MPPVWER"/>
<keyword evidence="2 4" id="KW-0808">Transferase</keyword>
<dbReference type="Gene3D" id="3.30.559.10">
    <property type="entry name" value="Chloramphenicol acetyltransferase-like domain"/>
    <property type="match status" value="2"/>
</dbReference>
<dbReference type="InterPro" id="IPR023213">
    <property type="entry name" value="CAT-like_dom_sf"/>
</dbReference>
<evidence type="ECO:0000256" key="2">
    <source>
        <dbReference type="ARBA" id="ARBA00022679"/>
    </source>
</evidence>
<evidence type="ECO:0000256" key="1">
    <source>
        <dbReference type="ARBA" id="ARBA00009861"/>
    </source>
</evidence>
<dbReference type="Pfam" id="PF02458">
    <property type="entry name" value="Transferase"/>
    <property type="match status" value="1"/>
</dbReference>
<dbReference type="PANTHER" id="PTHR31147">
    <property type="entry name" value="ACYL TRANSFERASE 4"/>
    <property type="match status" value="1"/>
</dbReference>
<evidence type="ECO:0000313" key="6">
    <source>
        <dbReference type="Proteomes" id="UP000002051"/>
    </source>
</evidence>
<dbReference type="eggNOG" id="ENOG502QUSI">
    <property type="taxonomic scope" value="Eukaryota"/>
</dbReference>
<gene>
    <name evidence="5" type="primary">11435992</name>
    <name evidence="3" type="ordered locus">MTR_7g114470</name>
    <name evidence="4" type="ORF">MtrunA17_Chr7g0273721</name>
</gene>
<sequence length="462" mass="51661">MTSSSPLLFTVRRSQPELVLPAAPTPHEVKLLSDIDDQEGLRFNLPVIFVFRHEPSMKEKDPVKVLKHALSRTLVYYYPGAGRIREGAGRKLMVDCTGEGVMFIEAEADITLDQFGDALQPPFPCFQEILCDVPGSEYIIDRPIRLIQVTRLKCGGFILALSLNHTMGDGSGLRQFVSAWAEIARGANQPSIQPVWNREILMARDPPYITCNHREYEQILPPNTYIKEEDTTIVVHQSFFFTSAHIAAIRRLVPLHLSRCTAYDLITACYWCCRTKALQVEPDEDVRMMCIVNARSRFSANNRSSLIGYYGNCIAFSAAVTTAKELCGNQLGYAVELIRKAKAQVTEKYMHSLADFMVIKERCLFTKGRTCMVSDWTRAKFSEVNFGWGEAVYGGAAKGGIGSFLGGTFLVTHKNAKGEEGLILPICLPPEDMKRFVKELDDMLGNQNYPTMSGPSFILSTL</sequence>
<protein>
    <submittedName>
        <fullName evidence="3 4">Benzyl alcohol O-benzoyltransferase</fullName>
        <ecNumber evidence="4">2.3.1.196</ecNumber>
    </submittedName>
</protein>